<reference evidence="3" key="1">
    <citation type="journal article" date="2021" name="PeerJ">
        <title>Extensive microbial diversity within the chicken gut microbiome revealed by metagenomics and culture.</title>
        <authorList>
            <person name="Gilroy R."/>
            <person name="Ravi A."/>
            <person name="Getino M."/>
            <person name="Pursley I."/>
            <person name="Horton D.L."/>
            <person name="Alikhan N.F."/>
            <person name="Baker D."/>
            <person name="Gharbi K."/>
            <person name="Hall N."/>
            <person name="Watson M."/>
            <person name="Adriaenssens E.M."/>
            <person name="Foster-Nyarko E."/>
            <person name="Jarju S."/>
            <person name="Secka A."/>
            <person name="Antonio M."/>
            <person name="Oren A."/>
            <person name="Chaudhuri R.R."/>
            <person name="La Ragione R."/>
            <person name="Hildebrand F."/>
            <person name="Pallen M.J."/>
        </authorList>
    </citation>
    <scope>NUCLEOTIDE SEQUENCE</scope>
    <source>
        <strain evidence="3">ChiGjej1B1-14440</strain>
    </source>
</reference>
<dbReference type="Gene3D" id="3.10.620.30">
    <property type="match status" value="1"/>
</dbReference>
<dbReference type="PROSITE" id="PS51257">
    <property type="entry name" value="PROKAR_LIPOPROTEIN"/>
    <property type="match status" value="1"/>
</dbReference>
<dbReference type="GO" id="GO:0005737">
    <property type="term" value="C:cytoplasm"/>
    <property type="evidence" value="ECO:0007669"/>
    <property type="project" value="TreeGrafter"/>
</dbReference>
<evidence type="ECO:0000313" key="4">
    <source>
        <dbReference type="Proteomes" id="UP000886724"/>
    </source>
</evidence>
<gene>
    <name evidence="3" type="ORF">H9980_07855</name>
</gene>
<sequence>MKKLLIIIIIALFSLTGCNFFEAPVQKEKTDSKENIDIDIDNDQFNDDTSYLYYYNNLSTKEKDIYTSIYNCLINYQSKIELPSSDYEQIVSINEYVLYDHPEIFYFNYFELQNQVDVCYYKPIYTYNQDEVTELTKQLENIRNQFISSLDSNSSDYDKLKAIYNYVIEKNTYVDGAKDNQYITSALIYGNTVCSGYVKAIQYLCEAIDINSAYIVGKALNDSDNSSHAWNLIELDGDYYYLDATWGDYVDEQNAFTMYSYFMFDSDTMLKLYQPTSDYKNTINGKYCYFDYENYYNESYDLNQLKTMVRNYRNNGINWMEFKFSDSCYQQAKTNLIDNEEMFDLYNQYASGSYSIQYFYLDSLNILIFKMP</sequence>
<dbReference type="Proteomes" id="UP000886724">
    <property type="component" value="Unassembled WGS sequence"/>
</dbReference>
<dbReference type="SUPFAM" id="SSF54001">
    <property type="entry name" value="Cysteine proteinases"/>
    <property type="match status" value="1"/>
</dbReference>
<accession>A0A9D2BM68</accession>
<feature type="signal peptide" evidence="1">
    <location>
        <begin position="1"/>
        <end position="23"/>
    </location>
</feature>
<evidence type="ECO:0000256" key="1">
    <source>
        <dbReference type="SAM" id="SignalP"/>
    </source>
</evidence>
<protein>
    <recommendedName>
        <fullName evidence="2">Transglutaminase-like domain-containing protein</fullName>
    </recommendedName>
</protein>
<dbReference type="InterPro" id="IPR038765">
    <property type="entry name" value="Papain-like_cys_pep_sf"/>
</dbReference>
<keyword evidence="1" id="KW-0732">Signal</keyword>
<dbReference type="PANTHER" id="PTHR46333">
    <property type="entry name" value="CYTOKINESIS PROTEIN 3"/>
    <property type="match status" value="1"/>
</dbReference>
<evidence type="ECO:0000259" key="2">
    <source>
        <dbReference type="Pfam" id="PF01841"/>
    </source>
</evidence>
<feature type="domain" description="Transglutaminase-like" evidence="2">
    <location>
        <begin position="152"/>
        <end position="243"/>
    </location>
</feature>
<dbReference type="InterPro" id="IPR002931">
    <property type="entry name" value="Transglutaminase-like"/>
</dbReference>
<dbReference type="Pfam" id="PF01841">
    <property type="entry name" value="Transglut_core"/>
    <property type="match status" value="1"/>
</dbReference>
<feature type="chain" id="PRO_5038788599" description="Transglutaminase-like domain-containing protein" evidence="1">
    <location>
        <begin position="24"/>
        <end position="372"/>
    </location>
</feature>
<dbReference type="PANTHER" id="PTHR46333:SF2">
    <property type="entry name" value="CYTOKINESIS PROTEIN 3"/>
    <property type="match status" value="1"/>
</dbReference>
<evidence type="ECO:0000313" key="3">
    <source>
        <dbReference type="EMBL" id="HIX81865.1"/>
    </source>
</evidence>
<name>A0A9D2BM68_9FIRM</name>
<dbReference type="AlphaFoldDB" id="A0A9D2BM68"/>
<dbReference type="InterPro" id="IPR052557">
    <property type="entry name" value="CAP/Cytokinesis_protein"/>
</dbReference>
<proteinExistence type="predicted"/>
<reference evidence="3" key="2">
    <citation type="submission" date="2021-04" db="EMBL/GenBank/DDBJ databases">
        <authorList>
            <person name="Gilroy R."/>
        </authorList>
    </citation>
    <scope>NUCLEOTIDE SEQUENCE</scope>
    <source>
        <strain evidence="3">ChiGjej1B1-14440</strain>
    </source>
</reference>
<organism evidence="3 4">
    <name type="scientific">Candidatus Erysipelatoclostridium merdavium</name>
    <dbReference type="NCBI Taxonomy" id="2838566"/>
    <lineage>
        <taxon>Bacteria</taxon>
        <taxon>Bacillati</taxon>
        <taxon>Bacillota</taxon>
        <taxon>Erysipelotrichia</taxon>
        <taxon>Erysipelotrichales</taxon>
        <taxon>Erysipelotrichales incertae sedis</taxon>
    </lineage>
</organism>
<comment type="caution">
    <text evidence="3">The sequence shown here is derived from an EMBL/GenBank/DDBJ whole genome shotgun (WGS) entry which is preliminary data.</text>
</comment>
<dbReference type="EMBL" id="DXET01000173">
    <property type="protein sequence ID" value="HIX81865.1"/>
    <property type="molecule type" value="Genomic_DNA"/>
</dbReference>